<evidence type="ECO:0000259" key="1">
    <source>
        <dbReference type="Pfam" id="PF05004"/>
    </source>
</evidence>
<dbReference type="PANTHER" id="PTHR12354">
    <property type="entry name" value="INTERFERON-RELATED DEVELOPMENTAL REGULATOR"/>
    <property type="match status" value="1"/>
</dbReference>
<protein>
    <submittedName>
        <fullName evidence="2">Interferon-related developmental regulator 2</fullName>
    </submittedName>
</protein>
<dbReference type="Pfam" id="PF05004">
    <property type="entry name" value="IFRD"/>
    <property type="match status" value="1"/>
</dbReference>
<dbReference type="EMBL" id="BMAT01004478">
    <property type="protein sequence ID" value="GFR74258.1"/>
    <property type="molecule type" value="Genomic_DNA"/>
</dbReference>
<gene>
    <name evidence="2" type="ORF">ElyMa_002158500</name>
</gene>
<reference evidence="2 3" key="1">
    <citation type="journal article" date="2021" name="Elife">
        <title>Chloroplast acquisition without the gene transfer in kleptoplastic sea slugs, Plakobranchus ocellatus.</title>
        <authorList>
            <person name="Maeda T."/>
            <person name="Takahashi S."/>
            <person name="Yoshida T."/>
            <person name="Shimamura S."/>
            <person name="Takaki Y."/>
            <person name="Nagai Y."/>
            <person name="Toyoda A."/>
            <person name="Suzuki Y."/>
            <person name="Arimoto A."/>
            <person name="Ishii H."/>
            <person name="Satoh N."/>
            <person name="Nishiyama T."/>
            <person name="Hasebe M."/>
            <person name="Maruyama T."/>
            <person name="Minagawa J."/>
            <person name="Obokata J."/>
            <person name="Shigenobu S."/>
        </authorList>
    </citation>
    <scope>NUCLEOTIDE SEQUENCE [LARGE SCALE GENOMIC DNA]</scope>
</reference>
<feature type="domain" description="Interferon-related developmental regulator N-terminal" evidence="1">
    <location>
        <begin position="6"/>
        <end position="112"/>
    </location>
</feature>
<evidence type="ECO:0000313" key="2">
    <source>
        <dbReference type="EMBL" id="GFR74258.1"/>
    </source>
</evidence>
<dbReference type="InterPro" id="IPR007701">
    <property type="entry name" value="Interferon-rel_develop_reg_N"/>
</dbReference>
<dbReference type="InterPro" id="IPR039777">
    <property type="entry name" value="IFRD"/>
</dbReference>
<organism evidence="2 3">
    <name type="scientific">Elysia marginata</name>
    <dbReference type="NCBI Taxonomy" id="1093978"/>
    <lineage>
        <taxon>Eukaryota</taxon>
        <taxon>Metazoa</taxon>
        <taxon>Spiralia</taxon>
        <taxon>Lophotrochozoa</taxon>
        <taxon>Mollusca</taxon>
        <taxon>Gastropoda</taxon>
        <taxon>Heterobranchia</taxon>
        <taxon>Euthyneura</taxon>
        <taxon>Panpulmonata</taxon>
        <taxon>Sacoglossa</taxon>
        <taxon>Placobranchoidea</taxon>
        <taxon>Plakobranchidae</taxon>
        <taxon>Elysia</taxon>
    </lineage>
</organism>
<evidence type="ECO:0000313" key="3">
    <source>
        <dbReference type="Proteomes" id="UP000762676"/>
    </source>
</evidence>
<sequence>MDEAVDTTVQENVEDKFIECLYGTLQKSANSRITALQNIQRALQKKHIRGFLWDRKETMTDKILRCLKKGKSNEQAVAAACLSLVALQLGPEAKAVFTSCKTYMTTLLTDNTT</sequence>
<proteinExistence type="predicted"/>
<comment type="caution">
    <text evidence="2">The sequence shown here is derived from an EMBL/GenBank/DDBJ whole genome shotgun (WGS) entry which is preliminary data.</text>
</comment>
<dbReference type="AlphaFoldDB" id="A0AAV4FLE1"/>
<dbReference type="PANTHER" id="PTHR12354:SF1">
    <property type="entry name" value="INTERFERON-RELATED DEVELOPMENTAL REGULATOR 1"/>
    <property type="match status" value="1"/>
</dbReference>
<keyword evidence="3" id="KW-1185">Reference proteome</keyword>
<accession>A0AAV4FLE1</accession>
<name>A0AAV4FLE1_9GAST</name>
<dbReference type="Proteomes" id="UP000762676">
    <property type="component" value="Unassembled WGS sequence"/>
</dbReference>